<proteinExistence type="predicted"/>
<accession>A0A662ZCF4</accession>
<protein>
    <submittedName>
        <fullName evidence="1">Uncharacterized protein</fullName>
    </submittedName>
</protein>
<dbReference type="Proteomes" id="UP000243374">
    <property type="component" value="Unassembled WGS sequence"/>
</dbReference>
<sequence>MGNNKAKKSDADKSFLVNNVFIKPEKENELEHLESSVEALIALFPEDNDVKYYIEQGLRQSEEIDDNPNGPHYGLLNDPQNPKKTFHYMTYSINPFLNLIYLVKTVNDDFEILSISLSGKGCKNKFQIISKYQWENTYEGDVSAHYYEKEFCFIEPFFFKNRKKLRLNKPSDISLFGVALSCEPQEGSTLEIKEGTLFEYIQKEFLEKNPDKTVADMMPISISTQGMTYFQEEEFKTVYDYRGMLISVDQDEVFGEKCFKLSVVIYRPPNEQEFVAINLYASEHVLEGYIPKEGDDITGRLILFGTHFDHNSEIDVISYR</sequence>
<organism evidence="1 2">
    <name type="scientific">Succinivibrio dextrinosolvens</name>
    <dbReference type="NCBI Taxonomy" id="83771"/>
    <lineage>
        <taxon>Bacteria</taxon>
        <taxon>Pseudomonadati</taxon>
        <taxon>Pseudomonadota</taxon>
        <taxon>Gammaproteobacteria</taxon>
        <taxon>Aeromonadales</taxon>
        <taxon>Succinivibrionaceae</taxon>
        <taxon>Succinivibrio</taxon>
    </lineage>
</organism>
<dbReference type="RefSeq" id="WP_074840346.1">
    <property type="nucleotide sequence ID" value="NZ_CP047056.1"/>
</dbReference>
<evidence type="ECO:0000313" key="2">
    <source>
        <dbReference type="Proteomes" id="UP000243374"/>
    </source>
</evidence>
<gene>
    <name evidence="1" type="ORF">SAMN04487865_101731</name>
</gene>
<dbReference type="OrthoDB" id="9932685at2"/>
<dbReference type="EMBL" id="FOSF01000017">
    <property type="protein sequence ID" value="SFK04465.1"/>
    <property type="molecule type" value="Genomic_DNA"/>
</dbReference>
<keyword evidence="2" id="KW-1185">Reference proteome</keyword>
<evidence type="ECO:0000313" key="1">
    <source>
        <dbReference type="EMBL" id="SFK04465.1"/>
    </source>
</evidence>
<reference evidence="1 2" key="1">
    <citation type="submission" date="2016-10" db="EMBL/GenBank/DDBJ databases">
        <authorList>
            <person name="Varghese N."/>
            <person name="Submissions S."/>
        </authorList>
    </citation>
    <scope>NUCLEOTIDE SEQUENCE [LARGE SCALE GENOMIC DNA]</scope>
    <source>
        <strain evidence="1 2">22B</strain>
    </source>
</reference>
<name>A0A662ZCF4_9GAMM</name>
<dbReference type="AlphaFoldDB" id="A0A662ZCF4"/>